<gene>
    <name evidence="2" type="ORF">SAMN05444396_103259</name>
</gene>
<protein>
    <submittedName>
        <fullName evidence="2">Uncharacterized protein</fullName>
    </submittedName>
</protein>
<dbReference type="EMBL" id="FQWE01000003">
    <property type="protein sequence ID" value="SHF98508.1"/>
    <property type="molecule type" value="Genomic_DNA"/>
</dbReference>
<reference evidence="3" key="1">
    <citation type="submission" date="2016-11" db="EMBL/GenBank/DDBJ databases">
        <authorList>
            <person name="Varghese N."/>
            <person name="Submissions S."/>
        </authorList>
    </citation>
    <scope>NUCLEOTIDE SEQUENCE [LARGE SCALE GENOMIC DNA]</scope>
    <source>
        <strain evidence="3">DSM 19741</strain>
    </source>
</reference>
<accession>A0A1M5G455</accession>
<name>A0A1M5G455_9FLAO</name>
<keyword evidence="3" id="KW-1185">Reference proteome</keyword>
<evidence type="ECO:0000313" key="3">
    <source>
        <dbReference type="Proteomes" id="UP000184036"/>
    </source>
</evidence>
<organism evidence="2 3">
    <name type="scientific">Flavobacterium segetis</name>
    <dbReference type="NCBI Taxonomy" id="271157"/>
    <lineage>
        <taxon>Bacteria</taxon>
        <taxon>Pseudomonadati</taxon>
        <taxon>Bacteroidota</taxon>
        <taxon>Flavobacteriia</taxon>
        <taxon>Flavobacteriales</taxon>
        <taxon>Flavobacteriaceae</taxon>
        <taxon>Flavobacterium</taxon>
    </lineage>
</organism>
<feature type="region of interest" description="Disordered" evidence="1">
    <location>
        <begin position="1"/>
        <end position="23"/>
    </location>
</feature>
<dbReference type="AlphaFoldDB" id="A0A1M5G455"/>
<dbReference type="Proteomes" id="UP000184036">
    <property type="component" value="Unassembled WGS sequence"/>
</dbReference>
<evidence type="ECO:0000313" key="2">
    <source>
        <dbReference type="EMBL" id="SHF98508.1"/>
    </source>
</evidence>
<proteinExistence type="predicted"/>
<evidence type="ECO:0000256" key="1">
    <source>
        <dbReference type="SAM" id="MobiDB-lite"/>
    </source>
</evidence>
<sequence length="38" mass="4246">MSGKLKKLNRLVSPKNTTSDSKGSYVKESNFLITFLNV</sequence>